<dbReference type="Pfam" id="PF01565">
    <property type="entry name" value="FAD_binding_4"/>
    <property type="match status" value="1"/>
</dbReference>
<dbReference type="HAMAP" id="MF_00037">
    <property type="entry name" value="MurB"/>
    <property type="match status" value="1"/>
</dbReference>
<evidence type="ECO:0000313" key="3">
    <source>
        <dbReference type="Proteomes" id="UP000178656"/>
    </source>
</evidence>
<accession>A0A1F5TAD1</accession>
<gene>
    <name evidence="2" type="ORF">A2482_04055</name>
</gene>
<reference evidence="2 3" key="1">
    <citation type="journal article" date="2016" name="Nat. Commun.">
        <title>Thousands of microbial genomes shed light on interconnected biogeochemical processes in an aquifer system.</title>
        <authorList>
            <person name="Anantharaman K."/>
            <person name="Brown C.T."/>
            <person name="Hug L.A."/>
            <person name="Sharon I."/>
            <person name="Castelle C.J."/>
            <person name="Probst A.J."/>
            <person name="Thomas B.C."/>
            <person name="Singh A."/>
            <person name="Wilkins M.J."/>
            <person name="Karaoz U."/>
            <person name="Brodie E.L."/>
            <person name="Williams K.H."/>
            <person name="Hubbard S.S."/>
            <person name="Banfield J.F."/>
        </authorList>
    </citation>
    <scope>NUCLEOTIDE SEQUENCE [LARGE SCALE GENOMIC DNA]</scope>
</reference>
<dbReference type="GO" id="GO:0005829">
    <property type="term" value="C:cytosol"/>
    <property type="evidence" value="ECO:0007669"/>
    <property type="project" value="TreeGrafter"/>
</dbReference>
<dbReference type="GO" id="GO:0071949">
    <property type="term" value="F:FAD binding"/>
    <property type="evidence" value="ECO:0007669"/>
    <property type="project" value="InterPro"/>
</dbReference>
<dbReference type="Proteomes" id="UP000178656">
    <property type="component" value="Unassembled WGS sequence"/>
</dbReference>
<dbReference type="GO" id="GO:0071555">
    <property type="term" value="P:cell wall organization"/>
    <property type="evidence" value="ECO:0007669"/>
    <property type="project" value="TreeGrafter"/>
</dbReference>
<dbReference type="InterPro" id="IPR016166">
    <property type="entry name" value="FAD-bd_PCMH"/>
</dbReference>
<name>A0A1F5TAD1_9BACT</name>
<feature type="domain" description="FAD-binding PCMH-type" evidence="1">
    <location>
        <begin position="26"/>
        <end position="193"/>
    </location>
</feature>
<dbReference type="PANTHER" id="PTHR21071:SF4">
    <property type="entry name" value="UDP-N-ACETYLENOLPYRUVOYLGLUCOSAMINE REDUCTASE"/>
    <property type="match status" value="1"/>
</dbReference>
<sequence>MQKQLEKLIGLPVLVDEPLKKYTTFKIGGPAKFFVVVNNKAQLFKAVKAAVDLKIPFIVLGGGSNVLIADKGIDGLVIKLEPGETEIKGNRIKVFAGSLLGHFIREAVKSGFAGLEFAANIPGTVGGAVFGNAGAYGHGVGDFVDEVEVIVIDREVGLRVLAKEECGFAYRESVFKRNKNWIISEVTFALAKEVSVEEKLAAIDAEWKKRLCSQPLDLPSAGCSFKNLLYSNDLNRFESWAVKGKLPAAKF</sequence>
<organism evidence="2 3">
    <name type="scientific">Candidatus Falkowbacteria bacterium RIFOXYC2_FULL_48_21</name>
    <dbReference type="NCBI Taxonomy" id="1798005"/>
    <lineage>
        <taxon>Bacteria</taxon>
        <taxon>Candidatus Falkowiibacteriota</taxon>
    </lineage>
</organism>
<dbReference type="SUPFAM" id="SSF56176">
    <property type="entry name" value="FAD-binding/transporter-associated domain-like"/>
    <property type="match status" value="1"/>
</dbReference>
<dbReference type="GO" id="GO:0008762">
    <property type="term" value="F:UDP-N-acetylmuramate dehydrogenase activity"/>
    <property type="evidence" value="ECO:0007669"/>
    <property type="project" value="InterPro"/>
</dbReference>
<evidence type="ECO:0000259" key="1">
    <source>
        <dbReference type="PROSITE" id="PS51387"/>
    </source>
</evidence>
<dbReference type="InterPro" id="IPR016167">
    <property type="entry name" value="FAD-bd_PCMH_sub1"/>
</dbReference>
<comment type="caution">
    <text evidence="2">The sequence shown here is derived from an EMBL/GenBank/DDBJ whole genome shotgun (WGS) entry which is preliminary data.</text>
</comment>
<dbReference type="PROSITE" id="PS51387">
    <property type="entry name" value="FAD_PCMH"/>
    <property type="match status" value="1"/>
</dbReference>
<dbReference type="Gene3D" id="3.30.465.10">
    <property type="match status" value="1"/>
</dbReference>
<dbReference type="PANTHER" id="PTHR21071">
    <property type="entry name" value="UDP-N-ACETYLENOLPYRUVOYLGLUCOSAMINE REDUCTASE"/>
    <property type="match status" value="1"/>
</dbReference>
<feature type="non-terminal residue" evidence="2">
    <location>
        <position position="251"/>
    </location>
</feature>
<dbReference type="Gene3D" id="3.30.43.10">
    <property type="entry name" value="Uridine Diphospho-n-acetylenolpyruvylglucosamine Reductase, domain 2"/>
    <property type="match status" value="1"/>
</dbReference>
<dbReference type="InterPro" id="IPR016169">
    <property type="entry name" value="FAD-bd_PCMH_sub2"/>
</dbReference>
<dbReference type="InterPro" id="IPR036318">
    <property type="entry name" value="FAD-bd_PCMH-like_sf"/>
</dbReference>
<dbReference type="AlphaFoldDB" id="A0A1F5TAD1"/>
<dbReference type="InterPro" id="IPR003170">
    <property type="entry name" value="MurB"/>
</dbReference>
<protein>
    <recommendedName>
        <fullName evidence="1">FAD-binding PCMH-type domain-containing protein</fullName>
    </recommendedName>
</protein>
<dbReference type="EMBL" id="MFGM01000051">
    <property type="protein sequence ID" value="OGF35401.1"/>
    <property type="molecule type" value="Genomic_DNA"/>
</dbReference>
<dbReference type="InterPro" id="IPR006094">
    <property type="entry name" value="Oxid_FAD_bind_N"/>
</dbReference>
<proteinExistence type="inferred from homology"/>
<evidence type="ECO:0000313" key="2">
    <source>
        <dbReference type="EMBL" id="OGF35401.1"/>
    </source>
</evidence>